<evidence type="ECO:0000313" key="1">
    <source>
        <dbReference type="EMBL" id="MCF2497284.1"/>
    </source>
</evidence>
<comment type="caution">
    <text evidence="1">The sequence shown here is derived from an EMBL/GenBank/DDBJ whole genome shotgun (WGS) entry which is preliminary data.</text>
</comment>
<reference evidence="1" key="1">
    <citation type="submission" date="2022-01" db="EMBL/GenBank/DDBJ databases">
        <title>Novel species in genus Dyadobacter.</title>
        <authorList>
            <person name="Ma C."/>
        </authorList>
    </citation>
    <scope>NUCLEOTIDE SEQUENCE</scope>
    <source>
        <strain evidence="1">CY357</strain>
    </source>
</reference>
<gene>
    <name evidence="1" type="ORF">L0661_03150</name>
</gene>
<accession>A0A9X1QCG6</accession>
<evidence type="ECO:0000313" key="2">
    <source>
        <dbReference type="Proteomes" id="UP001139411"/>
    </source>
</evidence>
<protein>
    <submittedName>
        <fullName evidence="1">Uncharacterized protein</fullName>
    </submittedName>
</protein>
<dbReference type="RefSeq" id="WP_235176760.1">
    <property type="nucleotide sequence ID" value="NZ_JAKFFV010000002.1"/>
</dbReference>
<dbReference type="EMBL" id="JAKFFV010000002">
    <property type="protein sequence ID" value="MCF2497284.1"/>
    <property type="molecule type" value="Genomic_DNA"/>
</dbReference>
<dbReference type="AlphaFoldDB" id="A0A9X1QCG6"/>
<organism evidence="1 2">
    <name type="scientific">Dyadobacter chenhuakuii</name>
    <dbReference type="NCBI Taxonomy" id="2909339"/>
    <lineage>
        <taxon>Bacteria</taxon>
        <taxon>Pseudomonadati</taxon>
        <taxon>Bacteroidota</taxon>
        <taxon>Cytophagia</taxon>
        <taxon>Cytophagales</taxon>
        <taxon>Spirosomataceae</taxon>
        <taxon>Dyadobacter</taxon>
    </lineage>
</organism>
<proteinExistence type="predicted"/>
<sequence>MIRSFALTVLLSAIFVVTNGQDVLVKKNGSTIEGKVTEVGIDRVSYKISSEVGSASFVIKKNELNRIEFGNGQTVFIDERNLPGKRRAQPASNSYLFGRHLINFSPFKALDSGPGLGLSYEILADEKGYFGVILPISIIFPDRFNYTFDGNGDQTESFYFSPGLKIYPFGQRKVTYAVGPSVFTGFGKQSRNNGYYDPNTGTYTGNNTETKIFRFGIIVNNYVNFQITERFQIGLNAGLGSRYIDRETYNDNRQISNGGINITGEFNFNLGLRF</sequence>
<name>A0A9X1QCG6_9BACT</name>
<dbReference type="Proteomes" id="UP001139411">
    <property type="component" value="Unassembled WGS sequence"/>
</dbReference>